<dbReference type="Pfam" id="PF01628">
    <property type="entry name" value="HrcA"/>
    <property type="match status" value="1"/>
</dbReference>
<dbReference type="EMBL" id="ATLK01000001">
    <property type="protein sequence ID" value="KFF31256.1"/>
    <property type="molecule type" value="Genomic_DNA"/>
</dbReference>
<dbReference type="Gene3D" id="3.30.390.60">
    <property type="entry name" value="Heat-inducible transcription repressor hrca homolog, domain 3"/>
    <property type="match status" value="1"/>
</dbReference>
<dbReference type="PANTHER" id="PTHR34824:SF1">
    <property type="entry name" value="HEAT-INDUCIBLE TRANSCRIPTION REPRESSOR HRCA"/>
    <property type="match status" value="1"/>
</dbReference>
<keyword evidence="3 6" id="KW-0346">Stress response</keyword>
<dbReference type="PANTHER" id="PTHR34824">
    <property type="entry name" value="HEAT-INDUCIBLE TRANSCRIPTION REPRESSOR HRCA"/>
    <property type="match status" value="1"/>
</dbReference>
<dbReference type="GO" id="GO:0003677">
    <property type="term" value="F:DNA binding"/>
    <property type="evidence" value="ECO:0007669"/>
    <property type="project" value="InterPro"/>
</dbReference>
<comment type="caution">
    <text evidence="9">The sequence shown here is derived from an EMBL/GenBank/DDBJ whole genome shotgun (WGS) entry which is preliminary data.</text>
</comment>
<dbReference type="Gene3D" id="3.30.450.40">
    <property type="match status" value="1"/>
</dbReference>
<reference evidence="9 10" key="1">
    <citation type="journal article" date="2014" name="Appl. Environ. Microbiol.">
        <title>Genomic encyclopedia of type strains of the genus Bifidobacterium.</title>
        <authorList>
            <person name="Milani C."/>
            <person name="Lugli G.A."/>
            <person name="Duranti S."/>
            <person name="Turroni F."/>
            <person name="Bottacini F."/>
            <person name="Mangifesta M."/>
            <person name="Sanchez B."/>
            <person name="Viappiani A."/>
            <person name="Mancabelli L."/>
            <person name="Taminiau B."/>
            <person name="Delcenserie V."/>
            <person name="Barrangou R."/>
            <person name="Margolles A."/>
            <person name="van Sinderen D."/>
            <person name="Ventura M."/>
        </authorList>
    </citation>
    <scope>NUCLEOTIDE SEQUENCE [LARGE SCALE GENOMIC DNA]</scope>
    <source>
        <strain evidence="9 10">DSM 19703</strain>
    </source>
</reference>
<dbReference type="RefSeq" id="WP_044086761.1">
    <property type="nucleotide sequence ID" value="NZ_ATLK01000001.1"/>
</dbReference>
<proteinExistence type="inferred from homology"/>
<dbReference type="HAMAP" id="MF_00081">
    <property type="entry name" value="HrcA"/>
    <property type="match status" value="1"/>
</dbReference>
<dbReference type="Gene3D" id="1.10.10.10">
    <property type="entry name" value="Winged helix-like DNA-binding domain superfamily/Winged helix DNA-binding domain"/>
    <property type="match status" value="1"/>
</dbReference>
<keyword evidence="10" id="KW-1185">Reference proteome</keyword>
<dbReference type="InterPro" id="IPR023120">
    <property type="entry name" value="WHTH_transcript_rep_HrcA_IDD"/>
</dbReference>
<dbReference type="Proteomes" id="UP000028730">
    <property type="component" value="Unassembled WGS sequence"/>
</dbReference>
<dbReference type="FunFam" id="1.10.10.10:FF:000049">
    <property type="entry name" value="Heat-inducible transcription repressor HrcA"/>
    <property type="match status" value="1"/>
</dbReference>
<evidence type="ECO:0000313" key="9">
    <source>
        <dbReference type="EMBL" id="KFF31256.1"/>
    </source>
</evidence>
<comment type="similarity">
    <text evidence="6">Belongs to the HrcA family.</text>
</comment>
<feature type="domain" description="HTH deoR-type" evidence="8">
    <location>
        <begin position="17"/>
        <end position="62"/>
    </location>
</feature>
<dbReference type="SUPFAM" id="SSF46785">
    <property type="entry name" value="Winged helix' DNA-binding domain"/>
    <property type="match status" value="1"/>
</dbReference>
<accession>A0A080N2Y5</accession>
<evidence type="ECO:0000259" key="8">
    <source>
        <dbReference type="Pfam" id="PF08220"/>
    </source>
</evidence>
<dbReference type="InterPro" id="IPR029016">
    <property type="entry name" value="GAF-like_dom_sf"/>
</dbReference>
<dbReference type="InterPro" id="IPR036388">
    <property type="entry name" value="WH-like_DNA-bd_sf"/>
</dbReference>
<gene>
    <name evidence="6" type="primary">hrcA</name>
    <name evidence="9" type="ORF">BBOMB_0595</name>
</gene>
<keyword evidence="2 6" id="KW-0805">Transcription regulation</keyword>
<dbReference type="InterPro" id="IPR001034">
    <property type="entry name" value="DeoR_HTH"/>
</dbReference>
<dbReference type="InterPro" id="IPR036390">
    <property type="entry name" value="WH_DNA-bd_sf"/>
</dbReference>
<dbReference type="GO" id="GO:0003700">
    <property type="term" value="F:DNA-binding transcription factor activity"/>
    <property type="evidence" value="ECO:0007669"/>
    <property type="project" value="InterPro"/>
</dbReference>
<dbReference type="NCBIfam" id="TIGR00331">
    <property type="entry name" value="hrcA"/>
    <property type="match status" value="1"/>
</dbReference>
<evidence type="ECO:0000313" key="10">
    <source>
        <dbReference type="Proteomes" id="UP000028730"/>
    </source>
</evidence>
<dbReference type="SUPFAM" id="SSF55781">
    <property type="entry name" value="GAF domain-like"/>
    <property type="match status" value="1"/>
</dbReference>
<dbReference type="InterPro" id="IPR021153">
    <property type="entry name" value="HrcA_C"/>
</dbReference>
<evidence type="ECO:0000256" key="1">
    <source>
        <dbReference type="ARBA" id="ARBA00022491"/>
    </source>
</evidence>
<evidence type="ECO:0000256" key="3">
    <source>
        <dbReference type="ARBA" id="ARBA00023016"/>
    </source>
</evidence>
<keyword evidence="4 6" id="KW-0804">Transcription</keyword>
<dbReference type="InterPro" id="IPR002571">
    <property type="entry name" value="HrcA"/>
</dbReference>
<evidence type="ECO:0000256" key="2">
    <source>
        <dbReference type="ARBA" id="ARBA00023015"/>
    </source>
</evidence>
<feature type="domain" description="Heat-inducible transcription repressor HrcA C-terminal" evidence="7">
    <location>
        <begin position="104"/>
        <end position="339"/>
    </location>
</feature>
<keyword evidence="1 6" id="KW-0678">Repressor</keyword>
<evidence type="ECO:0000256" key="5">
    <source>
        <dbReference type="ARBA" id="ARBA00055319"/>
    </source>
</evidence>
<name>A0A080N2Y5_9BIFI</name>
<protein>
    <recommendedName>
        <fullName evidence="6">Heat-inducible transcription repressor HrcA</fullName>
    </recommendedName>
</protein>
<organism evidence="9 10">
    <name type="scientific">Bifidobacterium bombi DSM 19703</name>
    <dbReference type="NCBI Taxonomy" id="1341695"/>
    <lineage>
        <taxon>Bacteria</taxon>
        <taxon>Bacillati</taxon>
        <taxon>Actinomycetota</taxon>
        <taxon>Actinomycetes</taxon>
        <taxon>Bifidobacteriales</taxon>
        <taxon>Bifidobacteriaceae</taxon>
        <taxon>Bifidobacterium</taxon>
    </lineage>
</organism>
<dbReference type="GO" id="GO:0045892">
    <property type="term" value="P:negative regulation of DNA-templated transcription"/>
    <property type="evidence" value="ECO:0007669"/>
    <property type="project" value="UniProtKB-UniRule"/>
</dbReference>
<evidence type="ECO:0000256" key="6">
    <source>
        <dbReference type="HAMAP-Rule" id="MF_00081"/>
    </source>
</evidence>
<dbReference type="PIRSF" id="PIRSF005485">
    <property type="entry name" value="HrcA"/>
    <property type="match status" value="1"/>
</dbReference>
<evidence type="ECO:0000259" key="7">
    <source>
        <dbReference type="Pfam" id="PF01628"/>
    </source>
</evidence>
<dbReference type="Pfam" id="PF08220">
    <property type="entry name" value="HTH_DeoR"/>
    <property type="match status" value="1"/>
</dbReference>
<sequence>MGQPRRMLVLRAVVEDYIRSQEPVGSTTLAQQHHFGVSPATIRNDMAVLESEGYLEQPHTSAGRIPTDRGYRYFVDQLSRLVPLSRAQRTGIATFLSRSVSLQDALRRAARLLAAITGQVAVVSSPALARSRMRHIEIVPLASSIFLAVVITDAGSVAQHTFHVHSMPAADEVNQLSVLINRQCFGMPLRESAEHIRSLASASQTSQGRVFVDELARTLESMSADEEAGEELYMAGTSQLAHRNASADLGPLFDALEEQVVLIHLMSDMSEEQSEVNVAIGSETHTPGLLKASVVTSGYGRRAGESRETGESRMGDMDSTPVAFVGSIGPTHMDYAATITAVRAVARYLTRFVSNQGVDDA</sequence>
<dbReference type="eggNOG" id="COG1420">
    <property type="taxonomic scope" value="Bacteria"/>
</dbReference>
<dbReference type="AlphaFoldDB" id="A0A080N2Y5"/>
<evidence type="ECO:0000256" key="4">
    <source>
        <dbReference type="ARBA" id="ARBA00023163"/>
    </source>
</evidence>
<comment type="function">
    <text evidence="5 6">Negative regulator of class I heat shock genes (grpE-dnaK-dnaJ and groELS operons). Prevents heat-shock induction of these operons.</text>
</comment>
<dbReference type="STRING" id="1341695.BBOMB_0595"/>
<dbReference type="OrthoDB" id="9783139at2"/>